<accession>A0ABD3VMS8</accession>
<dbReference type="GO" id="GO:0004527">
    <property type="term" value="F:exonuclease activity"/>
    <property type="evidence" value="ECO:0007669"/>
    <property type="project" value="UniProtKB-KW"/>
</dbReference>
<evidence type="ECO:0000256" key="4">
    <source>
        <dbReference type="ARBA" id="ARBA00022839"/>
    </source>
</evidence>
<keyword evidence="2" id="KW-0255">Endonuclease</keyword>
<dbReference type="SUPFAM" id="SSF52980">
    <property type="entry name" value="Restriction endonuclease-like"/>
    <property type="match status" value="1"/>
</dbReference>
<keyword evidence="4" id="KW-0269">Exonuclease</keyword>
<dbReference type="InterPro" id="IPR051703">
    <property type="entry name" value="NF-kappa-B_Signaling_Reg"/>
</dbReference>
<dbReference type="PANTHER" id="PTHR46609">
    <property type="entry name" value="EXONUCLEASE, PHAGE-TYPE/RECB, C-TERMINAL DOMAIN-CONTAINING PROTEIN"/>
    <property type="match status" value="1"/>
</dbReference>
<dbReference type="CDD" id="cd22343">
    <property type="entry name" value="PDDEXK_lambda_exonuclease-like"/>
    <property type="match status" value="1"/>
</dbReference>
<name>A0ABD3VMS8_SINWO</name>
<evidence type="ECO:0000313" key="6">
    <source>
        <dbReference type="Proteomes" id="UP001634394"/>
    </source>
</evidence>
<protein>
    <submittedName>
        <fullName evidence="5">Uncharacterized protein</fullName>
    </submittedName>
</protein>
<evidence type="ECO:0000256" key="1">
    <source>
        <dbReference type="ARBA" id="ARBA00022722"/>
    </source>
</evidence>
<organism evidence="5 6">
    <name type="scientific">Sinanodonta woodiana</name>
    <name type="common">Chinese pond mussel</name>
    <name type="synonym">Anodonta woodiana</name>
    <dbReference type="NCBI Taxonomy" id="1069815"/>
    <lineage>
        <taxon>Eukaryota</taxon>
        <taxon>Metazoa</taxon>
        <taxon>Spiralia</taxon>
        <taxon>Lophotrochozoa</taxon>
        <taxon>Mollusca</taxon>
        <taxon>Bivalvia</taxon>
        <taxon>Autobranchia</taxon>
        <taxon>Heteroconchia</taxon>
        <taxon>Palaeoheterodonta</taxon>
        <taxon>Unionida</taxon>
        <taxon>Unionoidea</taxon>
        <taxon>Unionidae</taxon>
        <taxon>Unioninae</taxon>
        <taxon>Sinanodonta</taxon>
    </lineage>
</organism>
<dbReference type="GO" id="GO:0006281">
    <property type="term" value="P:DNA repair"/>
    <property type="evidence" value="ECO:0007669"/>
    <property type="project" value="UniProtKB-ARBA"/>
</dbReference>
<proteinExistence type="predicted"/>
<reference evidence="5 6" key="1">
    <citation type="submission" date="2024-11" db="EMBL/GenBank/DDBJ databases">
        <title>Chromosome-level genome assembly of the freshwater bivalve Anodonta woodiana.</title>
        <authorList>
            <person name="Chen X."/>
        </authorList>
    </citation>
    <scope>NUCLEOTIDE SEQUENCE [LARGE SCALE GENOMIC DNA]</scope>
    <source>
        <strain evidence="5">MN2024</strain>
        <tissue evidence="5">Gills</tissue>
    </source>
</reference>
<keyword evidence="6" id="KW-1185">Reference proteome</keyword>
<evidence type="ECO:0000256" key="3">
    <source>
        <dbReference type="ARBA" id="ARBA00022801"/>
    </source>
</evidence>
<keyword evidence="1" id="KW-0540">Nuclease</keyword>
<evidence type="ECO:0000256" key="2">
    <source>
        <dbReference type="ARBA" id="ARBA00022759"/>
    </source>
</evidence>
<dbReference type="AlphaFoldDB" id="A0ABD3VMS8"/>
<dbReference type="InterPro" id="IPR011604">
    <property type="entry name" value="PDDEXK-like_dom_sf"/>
</dbReference>
<dbReference type="InterPro" id="IPR011335">
    <property type="entry name" value="Restrct_endonuc-II-like"/>
</dbReference>
<keyword evidence="3" id="KW-0378">Hydrolase</keyword>
<comment type="caution">
    <text evidence="5">The sequence shown here is derived from an EMBL/GenBank/DDBJ whole genome shotgun (WGS) entry which is preliminary data.</text>
</comment>
<gene>
    <name evidence="5" type="ORF">ACJMK2_007783</name>
</gene>
<dbReference type="Proteomes" id="UP001634394">
    <property type="component" value="Unassembled WGS sequence"/>
</dbReference>
<dbReference type="InterPro" id="IPR034720">
    <property type="entry name" value="Viral_alk_exo"/>
</dbReference>
<dbReference type="PANTHER" id="PTHR46609:SF8">
    <property type="entry name" value="YQAJ VIRAL RECOMBINASE DOMAIN-CONTAINING PROTEIN"/>
    <property type="match status" value="1"/>
</dbReference>
<evidence type="ECO:0000313" key="5">
    <source>
        <dbReference type="EMBL" id="KAL3861760.1"/>
    </source>
</evidence>
<sequence length="209" mass="23547">MYHLSSLKGTSLECRIATNIPKVSTPLGDVQIGSILSYQTKYLRETKQITQDCDNTSVTRASPICLPDEFKPLNQNTKCTDPCDTEVQTRNQALSDHWFQERKNRLTSSNFGKVLSRKSKPSEKLMNSLFSRNAVKAKPLEYGKRHEKIAKEKYLELYPSRHLHECGFVVNNDFSFLGASPDGKLCDNGVCGNSGNKMPLLCKKHDGMQ</sequence>
<dbReference type="Gene3D" id="3.90.320.10">
    <property type="match status" value="1"/>
</dbReference>
<dbReference type="GO" id="GO:0004519">
    <property type="term" value="F:endonuclease activity"/>
    <property type="evidence" value="ECO:0007669"/>
    <property type="project" value="UniProtKB-KW"/>
</dbReference>
<dbReference type="EMBL" id="JBJQND010000011">
    <property type="protein sequence ID" value="KAL3861760.1"/>
    <property type="molecule type" value="Genomic_DNA"/>
</dbReference>
<dbReference type="Pfam" id="PF01771">
    <property type="entry name" value="Viral_alk_exo"/>
    <property type="match status" value="1"/>
</dbReference>